<reference evidence="1" key="1">
    <citation type="journal article" date="2014" name="Front. Microbiol.">
        <title>High frequency of phylogenetically diverse reductive dehalogenase-homologous genes in deep subseafloor sedimentary metagenomes.</title>
        <authorList>
            <person name="Kawai M."/>
            <person name="Futagami T."/>
            <person name="Toyoda A."/>
            <person name="Takaki Y."/>
            <person name="Nishi S."/>
            <person name="Hori S."/>
            <person name="Arai W."/>
            <person name="Tsubouchi T."/>
            <person name="Morono Y."/>
            <person name="Uchiyama I."/>
            <person name="Ito T."/>
            <person name="Fujiyama A."/>
            <person name="Inagaki F."/>
            <person name="Takami H."/>
        </authorList>
    </citation>
    <scope>NUCLEOTIDE SEQUENCE</scope>
    <source>
        <strain evidence="1">Expedition CK06-06</strain>
    </source>
</reference>
<dbReference type="AlphaFoldDB" id="X1JP91"/>
<evidence type="ECO:0000313" key="1">
    <source>
        <dbReference type="EMBL" id="GAH71608.1"/>
    </source>
</evidence>
<sequence length="94" mass="10743">MSDGKRSKSRRILKAIPVDGWVNASDIEEKTGISTHTVGAFISHYLNTSVEKRKTQRTYGGGDVYEYRRLRRIGKINRLERAEEHEPTGKGRLL</sequence>
<protein>
    <submittedName>
        <fullName evidence="1">Uncharacterized protein</fullName>
    </submittedName>
</protein>
<gene>
    <name evidence="1" type="ORF">S03H2_55047</name>
</gene>
<dbReference type="EMBL" id="BARU01035136">
    <property type="protein sequence ID" value="GAH71608.1"/>
    <property type="molecule type" value="Genomic_DNA"/>
</dbReference>
<accession>X1JP91</accession>
<name>X1JP91_9ZZZZ</name>
<comment type="caution">
    <text evidence="1">The sequence shown here is derived from an EMBL/GenBank/DDBJ whole genome shotgun (WGS) entry which is preliminary data.</text>
</comment>
<proteinExistence type="predicted"/>
<organism evidence="1">
    <name type="scientific">marine sediment metagenome</name>
    <dbReference type="NCBI Taxonomy" id="412755"/>
    <lineage>
        <taxon>unclassified sequences</taxon>
        <taxon>metagenomes</taxon>
        <taxon>ecological metagenomes</taxon>
    </lineage>
</organism>